<reference evidence="3 4" key="1">
    <citation type="journal article" date="2018" name="Nat. Ecol. Evol.">
        <title>Genomic signatures of mitonuclear coevolution across populations of Tigriopus californicus.</title>
        <authorList>
            <person name="Barreto F.S."/>
            <person name="Watson E.T."/>
            <person name="Lima T.G."/>
            <person name="Willett C.S."/>
            <person name="Edmands S."/>
            <person name="Li W."/>
            <person name="Burton R.S."/>
        </authorList>
    </citation>
    <scope>NUCLEOTIDE SEQUENCE [LARGE SCALE GENOMIC DNA]</scope>
    <source>
        <strain evidence="3 4">San Diego</strain>
    </source>
</reference>
<keyword evidence="4" id="KW-1185">Reference proteome</keyword>
<feature type="transmembrane region" description="Helical" evidence="2">
    <location>
        <begin position="155"/>
        <end position="176"/>
    </location>
</feature>
<feature type="compositionally biased region" description="Basic and acidic residues" evidence="1">
    <location>
        <begin position="248"/>
        <end position="258"/>
    </location>
</feature>
<dbReference type="PANTHER" id="PTHR33444">
    <property type="entry name" value="SI:DKEY-19B23.12-RELATED"/>
    <property type="match status" value="1"/>
</dbReference>
<proteinExistence type="predicted"/>
<comment type="caution">
    <text evidence="3">The sequence shown here is derived from an EMBL/GenBank/DDBJ whole genome shotgun (WGS) entry which is preliminary data.</text>
</comment>
<feature type="compositionally biased region" description="Polar residues" evidence="1">
    <location>
        <begin position="259"/>
        <end position="280"/>
    </location>
</feature>
<name>A0A553NDZ1_TIGCA</name>
<evidence type="ECO:0000313" key="3">
    <source>
        <dbReference type="EMBL" id="TRY63569.1"/>
    </source>
</evidence>
<sequence>MSSKTDFDNSSVYSKELIKNTHHFLELEVVAKTFSIAVWLTFPIQIMMIVIGYLYKNECPAEPRLARFLFFGGTAGTVVIMLRLITYVQWKRLQHQYGRFDVNTHPGLSLVQAVTYVFVVFVICLFVDATRFIFTIFPDLAHPESERFCHPNAYYVVYVLVIAFDAIFGVAILLWLTAMVLGVCNPDFLVMYGYFLDESEMKFNVREKIRKRRKKHSKEHLMANPAAAKRSALDSDEERGSTTASTTPEKRIYKEPKSHQYQAIQSDEINPNSKLKSPNGSPDIVDGMANGESGKSVPTKGRFTLTPPTPEEASPLSSRFKVKPVQVKPNPVYGVEPLKDTSFEKGGGGGGNNKSRMAKFKVKPSDFSDFEDNLDGYDEDDQSNLSIVRFSSAVNSRRISVDFVNENRLDITKFPSGPLTRQNSNSERLGSEDVAEAGEDDDDLT</sequence>
<feature type="region of interest" description="Disordered" evidence="1">
    <location>
        <begin position="214"/>
        <end position="318"/>
    </location>
</feature>
<keyword evidence="2" id="KW-1133">Transmembrane helix</keyword>
<dbReference type="EMBL" id="VCGU01000458">
    <property type="protein sequence ID" value="TRY63569.1"/>
    <property type="molecule type" value="Genomic_DNA"/>
</dbReference>
<dbReference type="STRING" id="6832.A0A553NDZ1"/>
<feature type="transmembrane region" description="Helical" evidence="2">
    <location>
        <begin position="110"/>
        <end position="134"/>
    </location>
</feature>
<evidence type="ECO:0000256" key="2">
    <source>
        <dbReference type="SAM" id="Phobius"/>
    </source>
</evidence>
<feature type="transmembrane region" description="Helical" evidence="2">
    <location>
        <begin position="36"/>
        <end position="56"/>
    </location>
</feature>
<feature type="compositionally biased region" description="Acidic residues" evidence="1">
    <location>
        <begin position="433"/>
        <end position="445"/>
    </location>
</feature>
<evidence type="ECO:0000313" key="4">
    <source>
        <dbReference type="Proteomes" id="UP000318571"/>
    </source>
</evidence>
<dbReference type="OrthoDB" id="6157510at2759"/>
<keyword evidence="2" id="KW-0812">Transmembrane</keyword>
<dbReference type="InterPro" id="IPR040350">
    <property type="entry name" value="TMEM272"/>
</dbReference>
<gene>
    <name evidence="3" type="ORF">TCAL_04309</name>
</gene>
<feature type="transmembrane region" description="Helical" evidence="2">
    <location>
        <begin position="68"/>
        <end position="90"/>
    </location>
</feature>
<organism evidence="3 4">
    <name type="scientific">Tigriopus californicus</name>
    <name type="common">Marine copepod</name>
    <dbReference type="NCBI Taxonomy" id="6832"/>
    <lineage>
        <taxon>Eukaryota</taxon>
        <taxon>Metazoa</taxon>
        <taxon>Ecdysozoa</taxon>
        <taxon>Arthropoda</taxon>
        <taxon>Crustacea</taxon>
        <taxon>Multicrustacea</taxon>
        <taxon>Hexanauplia</taxon>
        <taxon>Copepoda</taxon>
        <taxon>Harpacticoida</taxon>
        <taxon>Harpacticidae</taxon>
        <taxon>Tigriopus</taxon>
    </lineage>
</organism>
<dbReference type="AlphaFoldDB" id="A0A553NDZ1"/>
<protein>
    <submittedName>
        <fullName evidence="3">Uncharacterized protein</fullName>
    </submittedName>
</protein>
<accession>A0A553NDZ1</accession>
<dbReference type="Proteomes" id="UP000318571">
    <property type="component" value="Chromosome 10"/>
</dbReference>
<dbReference type="PANTHER" id="PTHR33444:SF2">
    <property type="entry name" value="MARVEL DOMAIN-CONTAINING PROTEIN"/>
    <property type="match status" value="1"/>
</dbReference>
<keyword evidence="2" id="KW-0472">Membrane</keyword>
<evidence type="ECO:0000256" key="1">
    <source>
        <dbReference type="SAM" id="MobiDB-lite"/>
    </source>
</evidence>
<feature type="region of interest" description="Disordered" evidence="1">
    <location>
        <begin position="411"/>
        <end position="445"/>
    </location>
</feature>
<feature type="region of interest" description="Disordered" evidence="1">
    <location>
        <begin position="336"/>
        <end position="358"/>
    </location>
</feature>
<feature type="compositionally biased region" description="Polar residues" evidence="1">
    <location>
        <begin position="419"/>
        <end position="428"/>
    </location>
</feature>